<sequence length="60" mass="6893">MVNWLPDGNMLMEKPVKDSRTDRDHRSRTEKTHQDDEEQQVGTEAIITKGYCQTGMLLTG</sequence>
<reference evidence="2 3" key="1">
    <citation type="submission" date="2014-12" db="EMBL/GenBank/DDBJ databases">
        <title>Genome sequencing of Photobacterium gaetbulicola AD005a.</title>
        <authorList>
            <person name="Adrian T.G.S."/>
            <person name="Chan K.G."/>
        </authorList>
    </citation>
    <scope>NUCLEOTIDE SEQUENCE [LARGE SCALE GENOMIC DNA]</scope>
    <source>
        <strain evidence="2 3">AD005a</strain>
    </source>
</reference>
<evidence type="ECO:0000313" key="3">
    <source>
        <dbReference type="Proteomes" id="UP000031278"/>
    </source>
</evidence>
<feature type="region of interest" description="Disordered" evidence="1">
    <location>
        <begin position="1"/>
        <end position="42"/>
    </location>
</feature>
<dbReference type="RefSeq" id="WP_039466945.1">
    <property type="nucleotide sequence ID" value="NZ_JWLZ01000193.1"/>
</dbReference>
<name>A0A0B9FZS0_9GAMM</name>
<feature type="compositionally biased region" description="Basic and acidic residues" evidence="1">
    <location>
        <begin position="14"/>
        <end position="34"/>
    </location>
</feature>
<evidence type="ECO:0000256" key="1">
    <source>
        <dbReference type="SAM" id="MobiDB-lite"/>
    </source>
</evidence>
<evidence type="ECO:0000313" key="2">
    <source>
        <dbReference type="EMBL" id="KHT61779.1"/>
    </source>
</evidence>
<dbReference type="EMBL" id="JWLZ01000193">
    <property type="protein sequence ID" value="KHT61779.1"/>
    <property type="molecule type" value="Genomic_DNA"/>
</dbReference>
<organism evidence="2 3">
    <name type="scientific">Photobacterium gaetbulicola</name>
    <dbReference type="NCBI Taxonomy" id="1295392"/>
    <lineage>
        <taxon>Bacteria</taxon>
        <taxon>Pseudomonadati</taxon>
        <taxon>Pseudomonadota</taxon>
        <taxon>Gammaproteobacteria</taxon>
        <taxon>Vibrionales</taxon>
        <taxon>Vibrionaceae</taxon>
        <taxon>Photobacterium</taxon>
    </lineage>
</organism>
<dbReference type="AlphaFoldDB" id="A0A0B9FZS0"/>
<accession>A0A0B9FZS0</accession>
<gene>
    <name evidence="2" type="ORF">RJ45_20925</name>
</gene>
<proteinExistence type="predicted"/>
<comment type="caution">
    <text evidence="2">The sequence shown here is derived from an EMBL/GenBank/DDBJ whole genome shotgun (WGS) entry which is preliminary data.</text>
</comment>
<dbReference type="Proteomes" id="UP000031278">
    <property type="component" value="Unassembled WGS sequence"/>
</dbReference>
<protein>
    <submittedName>
        <fullName evidence="2">Uncharacterized protein</fullName>
    </submittedName>
</protein>